<dbReference type="RefSeq" id="WP_408154629.1">
    <property type="nucleotide sequence ID" value="NZ_JAQQFM010000001.1"/>
</dbReference>
<gene>
    <name evidence="2" type="ORF">PQR62_03035</name>
</gene>
<sequence>MKKISLVFSLMLGATLLPGLANAETPAGTEQLAAASSRWSSSVMDRHMPLDAARIQKLSRKEFRYMDMAQQKRPKAVRNAVIVYEHADQKGTACKPAGADKKSSDRPCVYRMMM</sequence>
<evidence type="ECO:0000313" key="2">
    <source>
        <dbReference type="EMBL" id="MFL9923225.1"/>
    </source>
</evidence>
<feature type="signal peptide" evidence="1">
    <location>
        <begin position="1"/>
        <end position="23"/>
    </location>
</feature>
<proteinExistence type="predicted"/>
<keyword evidence="3" id="KW-1185">Reference proteome</keyword>
<name>A0ABW9A5T1_9BURK</name>
<evidence type="ECO:0008006" key="4">
    <source>
        <dbReference type="Google" id="ProtNLM"/>
    </source>
</evidence>
<protein>
    <recommendedName>
        <fullName evidence="4">DUF4148 domain-containing protein</fullName>
    </recommendedName>
</protein>
<evidence type="ECO:0000256" key="1">
    <source>
        <dbReference type="SAM" id="SignalP"/>
    </source>
</evidence>
<comment type="caution">
    <text evidence="2">The sequence shown here is derived from an EMBL/GenBank/DDBJ whole genome shotgun (WGS) entry which is preliminary data.</text>
</comment>
<dbReference type="EMBL" id="JAQQFM010000001">
    <property type="protein sequence ID" value="MFL9923225.1"/>
    <property type="molecule type" value="Genomic_DNA"/>
</dbReference>
<reference evidence="2 3" key="1">
    <citation type="journal article" date="2024" name="Chem. Sci.">
        <title>Discovery of megapolipeptins by genome mining of a Burkholderiales bacteria collection.</title>
        <authorList>
            <person name="Paulo B.S."/>
            <person name="Recchia M.J.J."/>
            <person name="Lee S."/>
            <person name="Fergusson C.H."/>
            <person name="Romanowski S.B."/>
            <person name="Hernandez A."/>
            <person name="Krull N."/>
            <person name="Liu D.Y."/>
            <person name="Cavanagh H."/>
            <person name="Bos A."/>
            <person name="Gray C.A."/>
            <person name="Murphy B.T."/>
            <person name="Linington R.G."/>
            <person name="Eustaquio A.S."/>
        </authorList>
    </citation>
    <scope>NUCLEOTIDE SEQUENCE [LARGE SCALE GENOMIC DNA]</scope>
    <source>
        <strain evidence="2 3">RL21-008-BIB-A</strain>
    </source>
</reference>
<accession>A0ABW9A5T1</accession>
<dbReference type="Proteomes" id="UP001629246">
    <property type="component" value="Unassembled WGS sequence"/>
</dbReference>
<feature type="chain" id="PRO_5045263221" description="DUF4148 domain-containing protein" evidence="1">
    <location>
        <begin position="24"/>
        <end position="114"/>
    </location>
</feature>
<organism evidence="2 3">
    <name type="scientific">Herbaspirillum lusitanum</name>
    <dbReference type="NCBI Taxonomy" id="213312"/>
    <lineage>
        <taxon>Bacteria</taxon>
        <taxon>Pseudomonadati</taxon>
        <taxon>Pseudomonadota</taxon>
        <taxon>Betaproteobacteria</taxon>
        <taxon>Burkholderiales</taxon>
        <taxon>Oxalobacteraceae</taxon>
        <taxon>Herbaspirillum</taxon>
    </lineage>
</organism>
<keyword evidence="1" id="KW-0732">Signal</keyword>
<evidence type="ECO:0000313" key="3">
    <source>
        <dbReference type="Proteomes" id="UP001629246"/>
    </source>
</evidence>